<sequence>MDNFLHLVPLENDSDSGPDALVYGDDDAIDAASVALEDPLQSHAAPLFAVDESGGYASEHAQLDEGNGEGDVDDLDLDSLERQRYLKRVRVLEAQMQQAKLEVQQRLDAMKRILELKDPMEQLSEYMALKLDQRSDDDVDIALELLECAQRMADSEDSEIALLGAFFFTCDPPRAKNHGMAAMLPVVAAMMENSSALDHHSF</sequence>
<dbReference type="EMBL" id="GL376631">
    <property type="status" value="NOT_ANNOTATED_CDS"/>
    <property type="molecule type" value="Genomic_DNA"/>
</dbReference>
<reference evidence="2" key="3">
    <citation type="submission" date="2015-02" db="UniProtKB">
        <authorList>
            <consortium name="EnsemblProtists"/>
        </authorList>
    </citation>
    <scope>IDENTIFICATION</scope>
    <source>
        <strain evidence="2">DAOM BR144</strain>
    </source>
</reference>
<dbReference type="InParanoid" id="K3WHB3"/>
<proteinExistence type="predicted"/>
<keyword evidence="1" id="KW-0175">Coiled coil</keyword>
<dbReference type="AlphaFoldDB" id="K3WHB3"/>
<name>K3WHB3_GLOUD</name>
<dbReference type="HOGENOM" id="CLU_124706_0_0_1"/>
<evidence type="ECO:0000313" key="2">
    <source>
        <dbReference type="EnsemblProtists" id="PYU1_T004355"/>
    </source>
</evidence>
<accession>K3WHB3</accession>
<evidence type="ECO:0000313" key="3">
    <source>
        <dbReference type="Proteomes" id="UP000019132"/>
    </source>
</evidence>
<dbReference type="EnsemblProtists" id="PYU1_T004355">
    <property type="protein sequence ID" value="PYU1_T004355"/>
    <property type="gene ID" value="PYU1_G004345"/>
</dbReference>
<dbReference type="eggNOG" id="ENOG502S67S">
    <property type="taxonomic scope" value="Eukaryota"/>
</dbReference>
<organism evidence="2 3">
    <name type="scientific">Globisporangium ultimum (strain ATCC 200006 / CBS 805.95 / DAOM BR144)</name>
    <name type="common">Pythium ultimum</name>
    <dbReference type="NCBI Taxonomy" id="431595"/>
    <lineage>
        <taxon>Eukaryota</taxon>
        <taxon>Sar</taxon>
        <taxon>Stramenopiles</taxon>
        <taxon>Oomycota</taxon>
        <taxon>Peronosporomycetes</taxon>
        <taxon>Pythiales</taxon>
        <taxon>Pythiaceae</taxon>
        <taxon>Globisporangium</taxon>
    </lineage>
</organism>
<feature type="coiled-coil region" evidence="1">
    <location>
        <begin position="82"/>
        <end position="109"/>
    </location>
</feature>
<dbReference type="Proteomes" id="UP000019132">
    <property type="component" value="Unassembled WGS sequence"/>
</dbReference>
<dbReference type="VEuPathDB" id="FungiDB:PYU1_G004345"/>
<protein>
    <submittedName>
        <fullName evidence="2">Uncharacterized protein</fullName>
    </submittedName>
</protein>
<reference evidence="3" key="2">
    <citation type="submission" date="2010-04" db="EMBL/GenBank/DDBJ databases">
        <authorList>
            <person name="Buell R."/>
            <person name="Hamilton J."/>
            <person name="Hostetler J."/>
        </authorList>
    </citation>
    <scope>NUCLEOTIDE SEQUENCE [LARGE SCALE GENOMIC DNA]</scope>
    <source>
        <strain evidence="3">DAOM:BR144</strain>
    </source>
</reference>
<evidence type="ECO:0000256" key="1">
    <source>
        <dbReference type="SAM" id="Coils"/>
    </source>
</evidence>
<reference evidence="3" key="1">
    <citation type="journal article" date="2010" name="Genome Biol.">
        <title>Genome sequence of the necrotrophic plant pathogen Pythium ultimum reveals original pathogenicity mechanisms and effector repertoire.</title>
        <authorList>
            <person name="Levesque C.A."/>
            <person name="Brouwer H."/>
            <person name="Cano L."/>
            <person name="Hamilton J.P."/>
            <person name="Holt C."/>
            <person name="Huitema E."/>
            <person name="Raffaele S."/>
            <person name="Robideau G.P."/>
            <person name="Thines M."/>
            <person name="Win J."/>
            <person name="Zerillo M.M."/>
            <person name="Beakes G.W."/>
            <person name="Boore J.L."/>
            <person name="Busam D."/>
            <person name="Dumas B."/>
            <person name="Ferriera S."/>
            <person name="Fuerstenberg S.I."/>
            <person name="Gachon C.M."/>
            <person name="Gaulin E."/>
            <person name="Govers F."/>
            <person name="Grenville-Briggs L."/>
            <person name="Horner N."/>
            <person name="Hostetler J."/>
            <person name="Jiang R.H."/>
            <person name="Johnson J."/>
            <person name="Krajaejun T."/>
            <person name="Lin H."/>
            <person name="Meijer H.J."/>
            <person name="Moore B."/>
            <person name="Morris P."/>
            <person name="Phuntmart V."/>
            <person name="Puiu D."/>
            <person name="Shetty J."/>
            <person name="Stajich J.E."/>
            <person name="Tripathy S."/>
            <person name="Wawra S."/>
            <person name="van West P."/>
            <person name="Whitty B.R."/>
            <person name="Coutinho P.M."/>
            <person name="Henrissat B."/>
            <person name="Martin F."/>
            <person name="Thomas P.D."/>
            <person name="Tyler B.M."/>
            <person name="De Vries R.P."/>
            <person name="Kamoun S."/>
            <person name="Yandell M."/>
            <person name="Tisserat N."/>
            <person name="Buell C.R."/>
        </authorList>
    </citation>
    <scope>NUCLEOTIDE SEQUENCE</scope>
    <source>
        <strain evidence="3">DAOM:BR144</strain>
    </source>
</reference>
<keyword evidence="3" id="KW-1185">Reference proteome</keyword>